<sequence length="1442" mass="158472">MAPESISVIFILTTICDVLFLLYLPVGRIGLYKTASAFTSRWLAILKAVIGVSLAILVETCLVWRLRSPLAQHDALLEVYLGISGPAALALGALLYLEHGRSSMPSDLASIYLVVTSLLDFVALTAPVSTTASLVRGPSAPLLARFLFHVLLLALEYFGPRKPLDADLTEKSPEEQSGILSRLVFGWINPILREGYQNILVHHDLPHLSKDIRPGGTREKMLQAWSERKKPETRYTLALALFRCLRRPFLGAILPRLCLTIFQYSQPMLIKQSIRYVTIASSSDVPADYGYWLVLSAVIIYTGLTLSSALYRNRLNRLTIMTRSALVGLIHDKTMHLPSAAYDNGEAVTLMSTDASSLDGVPTIFHETWAYSMDVIIGIVLLAGEVGWVWLLPMSLIFVSSRVSRYVAMNLRSRQKAWNEATQRRVAAITSMLASIKGIKMLGFQHHLARRAQVLREEELQAASRVRWMNVYYNASANAVGIFSPALTIILFAVVAATRGQKLDTETAFTTTALLSMVTHPANMIMTYVPRAVAAFAGFDRIQSYLLRPSLHDDRKIQGFPEGHPLDLLSDDLQLTTSSFSNGHSTTALRIRDLSIGDKQPSLLSHVNITVRAGSLVMISGPVGSGKSTLLRAVLGEVAPTHGTVELSTRRIGYCAQRPWLPSGSIREVISGAAADDSREEDDENWYREVVEACCLGPDLDALPDADGTQVGSGGLNLSGGQRQRVTLARALFARCEIALLDDILSALDGETENRVFERVFGHEGLLRRSRTTVVLVTNSTQFFSSANHIVILGAGGVKEQGPWEAIVEKSAAILKFIPSSHHDVKTGTSPADLAKLSAQLRARDEAAVDLARKTGDIYLYNYYFRSIGLVNLAVNAACTALYGIFIIAPQPWLRLWTETGGNIVFYVCGLLFFAFMAWSSTSLQMWSTVIKIAPRSGLRLHQRLLDNVTGASLAFFSDNDSGSILNRFSQDMQLIDKQLPTATAAVITQMSKLLMQITLLLSTQKLLAISLPPCMLVVYFVQKVYLRTSRQLRFLELETRAAVFSSFLESVEGIETIRSFGWRDAAVGENVARLETAQRPEFLLMCLQRWLNIVLDLMSAAIATGVIAIAVLLRGRVSGGQLGVALNVMLVTNTTVLRLVAVWTTLEVSLGAVSRLKMLERNAPQEEQEDARFEAPDDWPQKGAISFTDVTASYGNDAVALTNFTLTVSPGQRVILCGRTGSGKSSVLLALLRILDVESGEIRIDGVNIANLPRDLLRERVFITVSQDALLLSSETLRFNLDPDGLVDEGTLISALGTTGLWPYFRGDTGDGYGAEEEYHEHPVLDRKMTSFNALSVGQCQLFAICRAVVRADWLRRKGARPVILLDEVTSSLDSAVEASVHRLVDQEFSDRGHTVIVVSHRLGGLVDDRREGDVVVWMRDGRVHEVSTDLRSASRGVDEG</sequence>
<feature type="transmembrane region" description="Helical" evidence="8">
    <location>
        <begin position="375"/>
        <end position="399"/>
    </location>
</feature>
<evidence type="ECO:0000259" key="10">
    <source>
        <dbReference type="PROSITE" id="PS50929"/>
    </source>
</evidence>
<dbReference type="InterPro" id="IPR011527">
    <property type="entry name" value="ABC1_TM_dom"/>
</dbReference>
<comment type="subcellular location">
    <subcellularLocation>
        <location evidence="1">Membrane</location>
        <topology evidence="1">Multi-pass membrane protein</topology>
    </subcellularLocation>
</comment>
<reference evidence="11" key="1">
    <citation type="submission" date="2023-06" db="EMBL/GenBank/DDBJ databases">
        <title>Genome-scale phylogeny and comparative genomics of the fungal order Sordariales.</title>
        <authorList>
            <consortium name="Lawrence Berkeley National Laboratory"/>
            <person name="Hensen N."/>
            <person name="Bonometti L."/>
            <person name="Westerberg I."/>
            <person name="Brannstrom I.O."/>
            <person name="Guillou S."/>
            <person name="Cros-Aarteil S."/>
            <person name="Calhoun S."/>
            <person name="Haridas S."/>
            <person name="Kuo A."/>
            <person name="Mondo S."/>
            <person name="Pangilinan J."/>
            <person name="Riley R."/>
            <person name="Labutti K."/>
            <person name="Andreopoulos B."/>
            <person name="Lipzen A."/>
            <person name="Chen C."/>
            <person name="Yanf M."/>
            <person name="Daum C."/>
            <person name="Ng V."/>
            <person name="Clum A."/>
            <person name="Steindorff A."/>
            <person name="Ohm R."/>
            <person name="Martin F."/>
            <person name="Silar P."/>
            <person name="Natvig D."/>
            <person name="Lalanne C."/>
            <person name="Gautier V."/>
            <person name="Ament-Velasquez S.L."/>
            <person name="Kruys A."/>
            <person name="Hutchinson M.I."/>
            <person name="Powell A.J."/>
            <person name="Barry K."/>
            <person name="Miller A.N."/>
            <person name="Grigoriev I.V."/>
            <person name="Debuchy R."/>
            <person name="Gladieux P."/>
            <person name="Thoren M.H."/>
            <person name="Johannesson H."/>
        </authorList>
    </citation>
    <scope>NUCLEOTIDE SEQUENCE</scope>
    <source>
        <strain evidence="11">PSN4</strain>
    </source>
</reference>
<evidence type="ECO:0000259" key="9">
    <source>
        <dbReference type="PROSITE" id="PS50893"/>
    </source>
</evidence>
<dbReference type="PANTHER" id="PTHR24223">
    <property type="entry name" value="ATP-BINDING CASSETTE SUB-FAMILY C"/>
    <property type="match status" value="1"/>
</dbReference>
<dbReference type="PROSITE" id="PS50929">
    <property type="entry name" value="ABC_TM1F"/>
    <property type="match status" value="2"/>
</dbReference>
<feature type="transmembrane region" description="Helical" evidence="8">
    <location>
        <begin position="863"/>
        <end position="889"/>
    </location>
</feature>
<dbReference type="Gene3D" id="1.20.1560.10">
    <property type="entry name" value="ABC transporter type 1, transmembrane domain"/>
    <property type="match status" value="2"/>
</dbReference>
<feature type="transmembrane region" description="Helical" evidence="8">
    <location>
        <begin position="45"/>
        <end position="67"/>
    </location>
</feature>
<dbReference type="InterPro" id="IPR003439">
    <property type="entry name" value="ABC_transporter-like_ATP-bd"/>
</dbReference>
<feature type="domain" description="ABC transmembrane type-1" evidence="10">
    <location>
        <begin position="887"/>
        <end position="1148"/>
    </location>
</feature>
<keyword evidence="7 8" id="KW-0472">Membrane</keyword>
<evidence type="ECO:0000256" key="6">
    <source>
        <dbReference type="ARBA" id="ARBA00022989"/>
    </source>
</evidence>
<dbReference type="PANTHER" id="PTHR24223:SF345">
    <property type="entry name" value="ABC MULTIDRUG TRANSPORTER (EUROFUNG)"/>
    <property type="match status" value="1"/>
</dbReference>
<feature type="domain" description="ABC transporter" evidence="9">
    <location>
        <begin position="1186"/>
        <end position="1442"/>
    </location>
</feature>
<dbReference type="InterPro" id="IPR027417">
    <property type="entry name" value="P-loop_NTPase"/>
</dbReference>
<accession>A0AAJ0BF31</accession>
<keyword evidence="6 8" id="KW-1133">Transmembrane helix</keyword>
<dbReference type="SMART" id="SM00382">
    <property type="entry name" value="AAA"/>
    <property type="match status" value="2"/>
</dbReference>
<evidence type="ECO:0000313" key="12">
    <source>
        <dbReference type="Proteomes" id="UP001239445"/>
    </source>
</evidence>
<feature type="transmembrane region" description="Helical" evidence="8">
    <location>
        <begin position="140"/>
        <end position="158"/>
    </location>
</feature>
<feature type="transmembrane region" description="Helical" evidence="8">
    <location>
        <begin position="901"/>
        <end position="919"/>
    </location>
</feature>
<keyword evidence="5" id="KW-0067">ATP-binding</keyword>
<dbReference type="CDD" id="cd18579">
    <property type="entry name" value="ABC_6TM_ABCC_D1"/>
    <property type="match status" value="1"/>
</dbReference>
<protein>
    <submittedName>
        <fullName evidence="11">ABC transporter FUM19</fullName>
    </submittedName>
</protein>
<feature type="transmembrane region" description="Helical" evidence="8">
    <location>
        <begin position="6"/>
        <end position="24"/>
    </location>
</feature>
<dbReference type="PROSITE" id="PS00211">
    <property type="entry name" value="ABC_TRANSPORTER_1"/>
    <property type="match status" value="2"/>
</dbReference>
<dbReference type="Pfam" id="PF00005">
    <property type="entry name" value="ABC_tran"/>
    <property type="match status" value="2"/>
</dbReference>
<organism evidence="11 12">
    <name type="scientific">Echria macrotheca</name>
    <dbReference type="NCBI Taxonomy" id="438768"/>
    <lineage>
        <taxon>Eukaryota</taxon>
        <taxon>Fungi</taxon>
        <taxon>Dikarya</taxon>
        <taxon>Ascomycota</taxon>
        <taxon>Pezizomycotina</taxon>
        <taxon>Sordariomycetes</taxon>
        <taxon>Sordariomycetidae</taxon>
        <taxon>Sordariales</taxon>
        <taxon>Schizotheciaceae</taxon>
        <taxon>Echria</taxon>
    </lineage>
</organism>
<feature type="domain" description="ABC transporter" evidence="9">
    <location>
        <begin position="589"/>
        <end position="820"/>
    </location>
</feature>
<evidence type="ECO:0000256" key="1">
    <source>
        <dbReference type="ARBA" id="ARBA00004141"/>
    </source>
</evidence>
<dbReference type="InterPro" id="IPR050173">
    <property type="entry name" value="ABC_transporter_C-like"/>
</dbReference>
<dbReference type="GO" id="GO:0005524">
    <property type="term" value="F:ATP binding"/>
    <property type="evidence" value="ECO:0007669"/>
    <property type="project" value="UniProtKB-KW"/>
</dbReference>
<evidence type="ECO:0000256" key="4">
    <source>
        <dbReference type="ARBA" id="ARBA00022741"/>
    </source>
</evidence>
<evidence type="ECO:0000256" key="2">
    <source>
        <dbReference type="ARBA" id="ARBA00022448"/>
    </source>
</evidence>
<dbReference type="GO" id="GO:0016020">
    <property type="term" value="C:membrane"/>
    <property type="evidence" value="ECO:0007669"/>
    <property type="project" value="UniProtKB-SubCell"/>
</dbReference>
<dbReference type="InterPro" id="IPR044746">
    <property type="entry name" value="ABCC_6TM_D1"/>
</dbReference>
<dbReference type="PROSITE" id="PS50893">
    <property type="entry name" value="ABC_TRANSPORTER_2"/>
    <property type="match status" value="2"/>
</dbReference>
<dbReference type="Pfam" id="PF00664">
    <property type="entry name" value="ABC_membrane"/>
    <property type="match status" value="2"/>
</dbReference>
<dbReference type="EMBL" id="MU839833">
    <property type="protein sequence ID" value="KAK1755647.1"/>
    <property type="molecule type" value="Genomic_DNA"/>
</dbReference>
<name>A0AAJ0BF31_9PEZI</name>
<dbReference type="InterPro" id="IPR003593">
    <property type="entry name" value="AAA+_ATPase"/>
</dbReference>
<dbReference type="Gene3D" id="3.40.50.300">
    <property type="entry name" value="P-loop containing nucleotide triphosphate hydrolases"/>
    <property type="match status" value="2"/>
</dbReference>
<feature type="domain" description="ABC transmembrane type-1" evidence="10">
    <location>
        <begin position="257"/>
        <end position="534"/>
    </location>
</feature>
<feature type="transmembrane region" description="Helical" evidence="8">
    <location>
        <begin position="79"/>
        <end position="97"/>
    </location>
</feature>
<dbReference type="InterPro" id="IPR036640">
    <property type="entry name" value="ABC1_TM_sf"/>
</dbReference>
<feature type="transmembrane region" description="Helical" evidence="8">
    <location>
        <begin position="1091"/>
        <end position="1114"/>
    </location>
</feature>
<dbReference type="SUPFAM" id="SSF90123">
    <property type="entry name" value="ABC transporter transmembrane region"/>
    <property type="match status" value="2"/>
</dbReference>
<keyword evidence="2" id="KW-0813">Transport</keyword>
<evidence type="ECO:0000313" key="11">
    <source>
        <dbReference type="EMBL" id="KAK1755647.1"/>
    </source>
</evidence>
<dbReference type="CDD" id="cd18580">
    <property type="entry name" value="ABC_6TM_ABCC_D2"/>
    <property type="match status" value="1"/>
</dbReference>
<proteinExistence type="predicted"/>
<feature type="transmembrane region" description="Helical" evidence="8">
    <location>
        <begin position="109"/>
        <end position="128"/>
    </location>
</feature>
<keyword evidence="3 8" id="KW-0812">Transmembrane</keyword>
<keyword evidence="4" id="KW-0547">Nucleotide-binding</keyword>
<evidence type="ECO:0000256" key="3">
    <source>
        <dbReference type="ARBA" id="ARBA00022692"/>
    </source>
</evidence>
<evidence type="ECO:0000256" key="8">
    <source>
        <dbReference type="SAM" id="Phobius"/>
    </source>
</evidence>
<dbReference type="GO" id="GO:0016887">
    <property type="term" value="F:ATP hydrolysis activity"/>
    <property type="evidence" value="ECO:0007669"/>
    <property type="project" value="InterPro"/>
</dbReference>
<keyword evidence="12" id="KW-1185">Reference proteome</keyword>
<dbReference type="Proteomes" id="UP001239445">
    <property type="component" value="Unassembled WGS sequence"/>
</dbReference>
<evidence type="ECO:0000256" key="5">
    <source>
        <dbReference type="ARBA" id="ARBA00022840"/>
    </source>
</evidence>
<dbReference type="SUPFAM" id="SSF52540">
    <property type="entry name" value="P-loop containing nucleoside triphosphate hydrolases"/>
    <property type="match status" value="2"/>
</dbReference>
<dbReference type="InterPro" id="IPR017871">
    <property type="entry name" value="ABC_transporter-like_CS"/>
</dbReference>
<feature type="transmembrane region" description="Helical" evidence="8">
    <location>
        <begin position="289"/>
        <end position="311"/>
    </location>
</feature>
<comment type="caution">
    <text evidence="11">The sequence shown here is derived from an EMBL/GenBank/DDBJ whole genome shotgun (WGS) entry which is preliminary data.</text>
</comment>
<dbReference type="InterPro" id="IPR044726">
    <property type="entry name" value="ABCC_6TM_D2"/>
</dbReference>
<feature type="transmembrane region" description="Helical" evidence="8">
    <location>
        <begin position="475"/>
        <end position="497"/>
    </location>
</feature>
<evidence type="ECO:0000256" key="7">
    <source>
        <dbReference type="ARBA" id="ARBA00023136"/>
    </source>
</evidence>
<dbReference type="GO" id="GO:0140359">
    <property type="term" value="F:ABC-type transporter activity"/>
    <property type="evidence" value="ECO:0007669"/>
    <property type="project" value="InterPro"/>
</dbReference>
<gene>
    <name evidence="11" type="ORF">QBC47DRAFT_445861</name>
</gene>